<gene>
    <name evidence="1" type="ORF">C5N92_03435</name>
</gene>
<dbReference type="Proteomes" id="UP000248689">
    <property type="component" value="Unassembled WGS sequence"/>
</dbReference>
<proteinExistence type="predicted"/>
<comment type="caution">
    <text evidence="1">The sequence shown here is derived from an EMBL/GenBank/DDBJ whole genome shotgun (WGS) entry which is preliminary data.</text>
</comment>
<accession>A0A328C083</accession>
<evidence type="ECO:0008006" key="3">
    <source>
        <dbReference type="Google" id="ProtNLM"/>
    </source>
</evidence>
<reference evidence="2" key="1">
    <citation type="submission" date="2018-02" db="EMBL/GenBank/DDBJ databases">
        <title>Glaesserella australis sp. nov., isolated from the lungs of pigs.</title>
        <authorList>
            <person name="Turni C."/>
            <person name="Christensen H."/>
        </authorList>
    </citation>
    <scope>NUCLEOTIDE SEQUENCE [LARGE SCALE GENOMIC DNA]</scope>
    <source>
        <strain evidence="2">HS4635</strain>
    </source>
</reference>
<keyword evidence="2" id="KW-1185">Reference proteome</keyword>
<evidence type="ECO:0000313" key="2">
    <source>
        <dbReference type="Proteomes" id="UP000248689"/>
    </source>
</evidence>
<sequence length="84" mass="8756">MIAFSIVTTMLIACSSGEKVEVVKAASTSSTIQPAHSIQAQLPQHLPNNVTAICRDGSYSTATDDSACLGNGGVSTKISRYHSE</sequence>
<dbReference type="OrthoDB" id="5690715at2"/>
<protein>
    <recommendedName>
        <fullName evidence="3">DUF3761 domain-containing protein</fullName>
    </recommendedName>
</protein>
<dbReference type="AlphaFoldDB" id="A0A328C083"/>
<organism evidence="1 2">
    <name type="scientific">Glaesserella australis</name>
    <dbReference type="NCBI Taxonomy" id="2094024"/>
    <lineage>
        <taxon>Bacteria</taxon>
        <taxon>Pseudomonadati</taxon>
        <taxon>Pseudomonadota</taxon>
        <taxon>Gammaproteobacteria</taxon>
        <taxon>Pasteurellales</taxon>
        <taxon>Pasteurellaceae</taxon>
        <taxon>Glaesserella</taxon>
    </lineage>
</organism>
<name>A0A328C083_9PAST</name>
<dbReference type="EMBL" id="PTPX01000007">
    <property type="protein sequence ID" value="RAL19335.1"/>
    <property type="molecule type" value="Genomic_DNA"/>
</dbReference>
<evidence type="ECO:0000313" key="1">
    <source>
        <dbReference type="EMBL" id="RAL19335.1"/>
    </source>
</evidence>